<dbReference type="Proteomes" id="UP000002274">
    <property type="component" value="Chromosome"/>
</dbReference>
<protein>
    <submittedName>
        <fullName evidence="1">Uncharacterized protein</fullName>
    </submittedName>
</protein>
<organism evidence="1 2">
    <name type="scientific">Prochlorococcus marinus (strain MIT 9303)</name>
    <dbReference type="NCBI Taxonomy" id="59922"/>
    <lineage>
        <taxon>Bacteria</taxon>
        <taxon>Bacillati</taxon>
        <taxon>Cyanobacteriota</taxon>
        <taxon>Cyanophyceae</taxon>
        <taxon>Synechococcales</taxon>
        <taxon>Prochlorococcaceae</taxon>
        <taxon>Prochlorococcus</taxon>
    </lineage>
</organism>
<dbReference type="STRING" id="59922.P9303_10451"/>
<proteinExistence type="predicted"/>
<reference evidence="1 2" key="1">
    <citation type="journal article" date="2007" name="PLoS Genet.">
        <title>Patterns and implications of gene gain and loss in the evolution of Prochlorococcus.</title>
        <authorList>
            <person name="Kettler G.C."/>
            <person name="Martiny A.C."/>
            <person name="Huang K."/>
            <person name="Zucker J."/>
            <person name="Coleman M.L."/>
            <person name="Rodrigue S."/>
            <person name="Chen F."/>
            <person name="Lapidus A."/>
            <person name="Ferriera S."/>
            <person name="Johnson J."/>
            <person name="Steglich C."/>
            <person name="Church G.M."/>
            <person name="Richardson P."/>
            <person name="Chisholm S.W."/>
        </authorList>
    </citation>
    <scope>NUCLEOTIDE SEQUENCE [LARGE SCALE GENOMIC DNA]</scope>
    <source>
        <strain evidence="1 2">MIT 9303</strain>
    </source>
</reference>
<evidence type="ECO:0000313" key="1">
    <source>
        <dbReference type="EMBL" id="ABM77794.1"/>
    </source>
</evidence>
<evidence type="ECO:0000313" key="2">
    <source>
        <dbReference type="Proteomes" id="UP000002274"/>
    </source>
</evidence>
<accession>A2C8I4</accession>
<dbReference type="HOGENOM" id="CLU_3083540_0_0_3"/>
<dbReference type="EMBL" id="CP000554">
    <property type="protein sequence ID" value="ABM77794.1"/>
    <property type="molecule type" value="Genomic_DNA"/>
</dbReference>
<dbReference type="AlphaFoldDB" id="A2C8I4"/>
<sequence>MPRPHSTESNHFAVAANVDQSALQRQEKEDEETLQQAKTATARLGEVIGSRA</sequence>
<dbReference type="KEGG" id="pmf:P9303_10451"/>
<name>A2C8I4_PROM3</name>
<gene>
    <name evidence="1" type="ordered locus">P9303_10451</name>
</gene>